<evidence type="ECO:0000256" key="1">
    <source>
        <dbReference type="SAM" id="MobiDB-lite"/>
    </source>
</evidence>
<evidence type="ECO:0000313" key="2">
    <source>
        <dbReference type="EMBL" id="XCP95683.1"/>
    </source>
</evidence>
<dbReference type="EMBL" id="CP159992">
    <property type="protein sequence ID" value="XCP95683.1"/>
    <property type="molecule type" value="Genomic_DNA"/>
</dbReference>
<accession>A0AAU8NBN8</accession>
<protein>
    <submittedName>
        <fullName evidence="2">Uncharacterized protein</fullName>
    </submittedName>
</protein>
<feature type="compositionally biased region" description="Polar residues" evidence="1">
    <location>
        <begin position="50"/>
        <end position="59"/>
    </location>
</feature>
<gene>
    <name evidence="2" type="ORF">ABXS70_02810</name>
</gene>
<sequence length="74" mass="8079">MARRNRNQWRKWQASAAAALTAAALFQYVRTSDAFDTAYAASNSRDKDVTASQIDQNADTGFGSGSYHSWTGVS</sequence>
<reference evidence="2" key="1">
    <citation type="submission" date="2024-05" db="EMBL/GenBank/DDBJ databases">
        <title>Draft genome assemblies of 36 bacteria isolated from hibernating arctic ground squirrels.</title>
        <authorList>
            <person name="McKee H."/>
            <person name="Mullen L."/>
            <person name="Drown D.M."/>
            <person name="Duddleston K.N."/>
        </authorList>
    </citation>
    <scope>NUCLEOTIDE SEQUENCE</scope>
    <source>
        <strain evidence="2">AN1007</strain>
    </source>
</reference>
<dbReference type="AlphaFoldDB" id="A0AAU8NBN8"/>
<feature type="region of interest" description="Disordered" evidence="1">
    <location>
        <begin position="42"/>
        <end position="74"/>
    </location>
</feature>
<name>A0AAU8NBN8_9BACL</name>
<dbReference type="RefSeq" id="WP_342552563.1">
    <property type="nucleotide sequence ID" value="NZ_CP159992.1"/>
</dbReference>
<organism evidence="2">
    <name type="scientific">Paenibacillus sp. AN1007</name>
    <dbReference type="NCBI Taxonomy" id="3151385"/>
    <lineage>
        <taxon>Bacteria</taxon>
        <taxon>Bacillati</taxon>
        <taxon>Bacillota</taxon>
        <taxon>Bacilli</taxon>
        <taxon>Bacillales</taxon>
        <taxon>Paenibacillaceae</taxon>
        <taxon>Paenibacillus</taxon>
    </lineage>
</organism>
<proteinExistence type="predicted"/>